<protein>
    <submittedName>
        <fullName evidence="3">Outer membrane lipoprotein carrier protein LolA</fullName>
    </submittedName>
</protein>
<comment type="caution">
    <text evidence="3">The sequence shown here is derived from an EMBL/GenBank/DDBJ whole genome shotgun (WGS) entry which is preliminary data.</text>
</comment>
<dbReference type="PANTHER" id="PTHR35869:SF1">
    <property type="entry name" value="OUTER-MEMBRANE LIPOPROTEIN CARRIER PROTEIN"/>
    <property type="match status" value="1"/>
</dbReference>
<dbReference type="InterPro" id="IPR004564">
    <property type="entry name" value="OM_lipoprot_carrier_LolA-like"/>
</dbReference>
<evidence type="ECO:0000256" key="1">
    <source>
        <dbReference type="ARBA" id="ARBA00022729"/>
    </source>
</evidence>
<name>A0ABV3RA22_9SPHN</name>
<evidence type="ECO:0000313" key="3">
    <source>
        <dbReference type="EMBL" id="MEW9854375.1"/>
    </source>
</evidence>
<evidence type="ECO:0000256" key="2">
    <source>
        <dbReference type="SAM" id="SignalP"/>
    </source>
</evidence>
<keyword evidence="3" id="KW-0449">Lipoprotein</keyword>
<dbReference type="Proteomes" id="UP001556118">
    <property type="component" value="Unassembled WGS sequence"/>
</dbReference>
<dbReference type="RefSeq" id="WP_367769977.1">
    <property type="nucleotide sequence ID" value="NZ_JBFNXR010000019.1"/>
</dbReference>
<dbReference type="EMBL" id="JBFNXR010000019">
    <property type="protein sequence ID" value="MEW9854375.1"/>
    <property type="molecule type" value="Genomic_DNA"/>
</dbReference>
<gene>
    <name evidence="3" type="ORF">ABUH87_04160</name>
</gene>
<organism evidence="3 4">
    <name type="scientific">Novosphingobium rhizovicinum</name>
    <dbReference type="NCBI Taxonomy" id="3228928"/>
    <lineage>
        <taxon>Bacteria</taxon>
        <taxon>Pseudomonadati</taxon>
        <taxon>Pseudomonadota</taxon>
        <taxon>Alphaproteobacteria</taxon>
        <taxon>Sphingomonadales</taxon>
        <taxon>Sphingomonadaceae</taxon>
        <taxon>Novosphingobium</taxon>
    </lineage>
</organism>
<keyword evidence="4" id="KW-1185">Reference proteome</keyword>
<sequence length="219" mass="23991">MNHTVNTLRTLAGAAAAAALCVPALAPVPGFSAPAYAQSQDSLGQVVEALRGISTLKADFTQTDRSGQTVSGELTLKRPGRIRFQYQKGVPMLIVGDGKSLTLIDYEVRQVQRWPISNSPLGALLDPRRDVAKFGTIKPTGNPDVVSVEVRDRSHPEYGVITLIFLRKASAPGGLELSHWVTLDSQNKRTTVKLSNQRYGMPVSDAEFRWTDPRPRTRR</sequence>
<dbReference type="PANTHER" id="PTHR35869">
    <property type="entry name" value="OUTER-MEMBRANE LIPOPROTEIN CARRIER PROTEIN"/>
    <property type="match status" value="1"/>
</dbReference>
<feature type="signal peptide" evidence="2">
    <location>
        <begin position="1"/>
        <end position="26"/>
    </location>
</feature>
<feature type="chain" id="PRO_5045807902" evidence="2">
    <location>
        <begin position="27"/>
        <end position="219"/>
    </location>
</feature>
<dbReference type="CDD" id="cd16325">
    <property type="entry name" value="LolA"/>
    <property type="match status" value="1"/>
</dbReference>
<dbReference type="InterPro" id="IPR029046">
    <property type="entry name" value="LolA/LolB/LppX"/>
</dbReference>
<reference evidence="3 4" key="1">
    <citation type="submission" date="2024-06" db="EMBL/GenBank/DDBJ databases">
        <title>Novosphingobium rhizovicinus M1R2S20.</title>
        <authorList>
            <person name="Sun J.-Q."/>
        </authorList>
    </citation>
    <scope>NUCLEOTIDE SEQUENCE [LARGE SCALE GENOMIC DNA]</scope>
    <source>
        <strain evidence="3 4">M1R2S20</strain>
    </source>
</reference>
<accession>A0ABV3RA22</accession>
<evidence type="ECO:0000313" key="4">
    <source>
        <dbReference type="Proteomes" id="UP001556118"/>
    </source>
</evidence>
<proteinExistence type="predicted"/>
<keyword evidence="1 2" id="KW-0732">Signal</keyword>
<dbReference type="SUPFAM" id="SSF89392">
    <property type="entry name" value="Prokaryotic lipoproteins and lipoprotein localization factors"/>
    <property type="match status" value="1"/>
</dbReference>
<dbReference type="Pfam" id="PF03548">
    <property type="entry name" value="LolA"/>
    <property type="match status" value="1"/>
</dbReference>
<dbReference type="Gene3D" id="2.50.20.10">
    <property type="entry name" value="Lipoprotein localisation LolA/LolB/LppX"/>
    <property type="match status" value="1"/>
</dbReference>